<feature type="compositionally biased region" description="Basic and acidic residues" evidence="1">
    <location>
        <begin position="219"/>
        <end position="228"/>
    </location>
</feature>
<dbReference type="OrthoDB" id="5423884at2759"/>
<evidence type="ECO:0000313" key="3">
    <source>
        <dbReference type="EMBL" id="KIW46505.1"/>
    </source>
</evidence>
<sequence length="259" mass="28317">MPPTVASRIVSSDHIKTVVSRTASSTLNFLSARGSSSSSQSTTPLASVFALIIRGTIRLSSRALAADSPPAITPRSQLVEEPVFLRPRGDHQGLARRQQNVILAIPTTYAGLNSGPAPGALAGIVLGSIAGFILVLYVLLSAFRFGIFGNRQTVVEEEIVRHHHQSRRSRSRSRAMTEVSHHHHSPRRERVVREREETVVVEEHVEPSVSADDDIVEVIEEHSPERPPKRGPSGRSGYRTVDPAEFGGGSRPIRKISRR</sequence>
<evidence type="ECO:0000313" key="4">
    <source>
        <dbReference type="Proteomes" id="UP000053342"/>
    </source>
</evidence>
<feature type="region of interest" description="Disordered" evidence="1">
    <location>
        <begin position="162"/>
        <end position="196"/>
    </location>
</feature>
<evidence type="ECO:0000256" key="1">
    <source>
        <dbReference type="SAM" id="MobiDB-lite"/>
    </source>
</evidence>
<proteinExistence type="predicted"/>
<feature type="transmembrane region" description="Helical" evidence="2">
    <location>
        <begin position="120"/>
        <end position="143"/>
    </location>
</feature>
<organism evidence="3 4">
    <name type="scientific">Exophiala oligosperma</name>
    <dbReference type="NCBI Taxonomy" id="215243"/>
    <lineage>
        <taxon>Eukaryota</taxon>
        <taxon>Fungi</taxon>
        <taxon>Dikarya</taxon>
        <taxon>Ascomycota</taxon>
        <taxon>Pezizomycotina</taxon>
        <taxon>Eurotiomycetes</taxon>
        <taxon>Chaetothyriomycetidae</taxon>
        <taxon>Chaetothyriales</taxon>
        <taxon>Herpotrichiellaceae</taxon>
        <taxon>Exophiala</taxon>
    </lineage>
</organism>
<evidence type="ECO:0000256" key="2">
    <source>
        <dbReference type="SAM" id="Phobius"/>
    </source>
</evidence>
<accession>A0A0D2DVD1</accession>
<keyword evidence="2" id="KW-1133">Transmembrane helix</keyword>
<dbReference type="EMBL" id="KN847333">
    <property type="protein sequence ID" value="KIW46505.1"/>
    <property type="molecule type" value="Genomic_DNA"/>
</dbReference>
<dbReference type="VEuPathDB" id="FungiDB:PV06_02174"/>
<feature type="compositionally biased region" description="Basic residues" evidence="1">
    <location>
        <begin position="162"/>
        <end position="173"/>
    </location>
</feature>
<reference evidence="3 4" key="1">
    <citation type="submission" date="2015-01" db="EMBL/GenBank/DDBJ databases">
        <title>The Genome Sequence of Exophiala oligosperma CBS72588.</title>
        <authorList>
            <consortium name="The Broad Institute Genomics Platform"/>
            <person name="Cuomo C."/>
            <person name="de Hoog S."/>
            <person name="Gorbushina A."/>
            <person name="Stielow B."/>
            <person name="Teixiera M."/>
            <person name="Abouelleil A."/>
            <person name="Chapman S.B."/>
            <person name="Priest M."/>
            <person name="Young S.K."/>
            <person name="Wortman J."/>
            <person name="Nusbaum C."/>
            <person name="Birren B."/>
        </authorList>
    </citation>
    <scope>NUCLEOTIDE SEQUENCE [LARGE SCALE GENOMIC DNA]</scope>
    <source>
        <strain evidence="3 4">CBS 72588</strain>
    </source>
</reference>
<dbReference type="AlphaFoldDB" id="A0A0D2DVD1"/>
<dbReference type="Proteomes" id="UP000053342">
    <property type="component" value="Unassembled WGS sequence"/>
</dbReference>
<dbReference type="GeneID" id="27354248"/>
<protein>
    <submittedName>
        <fullName evidence="3">Uncharacterized protein</fullName>
    </submittedName>
</protein>
<keyword evidence="2" id="KW-0812">Transmembrane</keyword>
<dbReference type="RefSeq" id="XP_016266721.1">
    <property type="nucleotide sequence ID" value="XM_016402824.1"/>
</dbReference>
<keyword evidence="4" id="KW-1185">Reference proteome</keyword>
<name>A0A0D2DVD1_9EURO</name>
<dbReference type="HOGENOM" id="CLU_087045_1_0_1"/>
<keyword evidence="2" id="KW-0472">Membrane</keyword>
<gene>
    <name evidence="3" type="ORF">PV06_02174</name>
</gene>
<feature type="region of interest" description="Disordered" evidence="1">
    <location>
        <begin position="210"/>
        <end position="259"/>
    </location>
</feature>